<dbReference type="Proteomes" id="UP000664332">
    <property type="component" value="Unassembled WGS sequence"/>
</dbReference>
<dbReference type="RefSeq" id="WP_207117551.1">
    <property type="nucleotide sequence ID" value="NZ_JAFLEQ010000003.1"/>
</dbReference>
<reference evidence="2" key="1">
    <citation type="submission" date="2021-03" db="EMBL/GenBank/DDBJ databases">
        <authorList>
            <person name="Sun Q."/>
        </authorList>
    </citation>
    <scope>NUCLEOTIDE SEQUENCE</scope>
    <source>
        <strain evidence="2">CCM 8862</strain>
    </source>
</reference>
<comment type="caution">
    <text evidence="2">The sequence shown here is derived from an EMBL/GenBank/DDBJ whole genome shotgun (WGS) entry which is preliminary data.</text>
</comment>
<evidence type="ECO:0000313" key="3">
    <source>
        <dbReference type="Proteomes" id="UP000664332"/>
    </source>
</evidence>
<dbReference type="Pfam" id="PF02620">
    <property type="entry name" value="YceD"/>
    <property type="match status" value="1"/>
</dbReference>
<feature type="compositionally biased region" description="Basic and acidic residues" evidence="1">
    <location>
        <begin position="164"/>
        <end position="183"/>
    </location>
</feature>
<feature type="region of interest" description="Disordered" evidence="1">
    <location>
        <begin position="150"/>
        <end position="183"/>
    </location>
</feature>
<sequence>MSSPFVFDVQGLLTSHAETVHRTHHGSAPTRIGGAMVAVEQGAAVTVEATLTPLGGAVMVDATVSAPMTGQCCRCLAPINAEKSFDVNEVFTEPGTITIGGEQAADDDDETDPEEKLIVDESVDMEQSVIDTVVLELPFSPVCADFGQQCDNSPQAAPVADGISGDKDNDLPDPRWAGLEKFR</sequence>
<organism evidence="2 3">
    <name type="scientific">Corynebacterium mendelii</name>
    <dbReference type="NCBI Taxonomy" id="2765362"/>
    <lineage>
        <taxon>Bacteria</taxon>
        <taxon>Bacillati</taxon>
        <taxon>Actinomycetota</taxon>
        <taxon>Actinomycetes</taxon>
        <taxon>Mycobacteriales</taxon>
        <taxon>Corynebacteriaceae</taxon>
        <taxon>Corynebacterium</taxon>
    </lineage>
</organism>
<name>A0A939IUF8_9CORY</name>
<dbReference type="InterPro" id="IPR003772">
    <property type="entry name" value="YceD"/>
</dbReference>
<evidence type="ECO:0000313" key="2">
    <source>
        <dbReference type="EMBL" id="MBN9643146.1"/>
    </source>
</evidence>
<keyword evidence="3" id="KW-1185">Reference proteome</keyword>
<accession>A0A939IUF8</accession>
<dbReference type="AlphaFoldDB" id="A0A939IUF8"/>
<gene>
    <name evidence="2" type="ORF">JZY06_00650</name>
</gene>
<protein>
    <submittedName>
        <fullName evidence="2">DUF177 domain-containing protein</fullName>
    </submittedName>
</protein>
<dbReference type="EMBL" id="JAFLEQ010000003">
    <property type="protein sequence ID" value="MBN9643146.1"/>
    <property type="molecule type" value="Genomic_DNA"/>
</dbReference>
<evidence type="ECO:0000256" key="1">
    <source>
        <dbReference type="SAM" id="MobiDB-lite"/>
    </source>
</evidence>
<proteinExistence type="predicted"/>